<feature type="domain" description="MaoC-like" evidence="1">
    <location>
        <begin position="21"/>
        <end position="110"/>
    </location>
</feature>
<reference evidence="3" key="1">
    <citation type="submission" date="2015-10" db="EMBL/GenBank/DDBJ databases">
        <title>Metagenome-Assembled Genomes uncover a global brackish microbiome.</title>
        <authorList>
            <person name="Hugerth L.W."/>
            <person name="Larsson J."/>
            <person name="Alneberg J."/>
            <person name="Lindh M.V."/>
            <person name="Legrand C."/>
            <person name="Pinhassi J."/>
            <person name="Andersson A."/>
        </authorList>
    </citation>
    <scope>NUCLEOTIDE SEQUENCE [LARGE SCALE GENOMIC DNA]</scope>
</reference>
<dbReference type="InterPro" id="IPR002539">
    <property type="entry name" value="MaoC-like_dom"/>
</dbReference>
<dbReference type="AlphaFoldDB" id="A0A0R2PXE1"/>
<evidence type="ECO:0000313" key="3">
    <source>
        <dbReference type="Proteomes" id="UP000050874"/>
    </source>
</evidence>
<dbReference type="InterPro" id="IPR029069">
    <property type="entry name" value="HotDog_dom_sf"/>
</dbReference>
<sequence>MNLKLLRPTTKLSIESHIVSVKSIQNGAVSSRDWAPLHTDQSWAKGEGKLPNIIMNNYTLNGLIIKYITNIYGHASRVGKVNFKIKKPICPGDCLEFHGVVIQKIKIDKHRSWVEIALLIKTNEGTSASAKIYVAVNETETLIASPWKLSSSEWSSSLKLCQNY</sequence>
<dbReference type="Pfam" id="PF01575">
    <property type="entry name" value="MaoC_dehydratas"/>
    <property type="match status" value="1"/>
</dbReference>
<dbReference type="EMBL" id="LIAV01000057">
    <property type="protein sequence ID" value="KRO40829.1"/>
    <property type="molecule type" value="Genomic_DNA"/>
</dbReference>
<organism evidence="2 3">
    <name type="scientific">SAR86 cluster bacterium BACL1 MAG-120920-bin57</name>
    <dbReference type="NCBI Taxonomy" id="1655571"/>
    <lineage>
        <taxon>Bacteria</taxon>
        <taxon>Pseudomonadati</taxon>
        <taxon>Pseudomonadota</taxon>
        <taxon>Gammaproteobacteria</taxon>
        <taxon>SAR86 cluster</taxon>
    </lineage>
</organism>
<evidence type="ECO:0000313" key="2">
    <source>
        <dbReference type="EMBL" id="KRO40829.1"/>
    </source>
</evidence>
<protein>
    <recommendedName>
        <fullName evidence="1">MaoC-like domain-containing protein</fullName>
    </recommendedName>
</protein>
<evidence type="ECO:0000259" key="1">
    <source>
        <dbReference type="Pfam" id="PF01575"/>
    </source>
</evidence>
<name>A0A0R2PXE1_9GAMM</name>
<dbReference type="Proteomes" id="UP000050874">
    <property type="component" value="Unassembled WGS sequence"/>
</dbReference>
<gene>
    <name evidence="2" type="ORF">ABR63_07595</name>
</gene>
<comment type="caution">
    <text evidence="2">The sequence shown here is derived from an EMBL/GenBank/DDBJ whole genome shotgun (WGS) entry which is preliminary data.</text>
</comment>
<dbReference type="SUPFAM" id="SSF54637">
    <property type="entry name" value="Thioesterase/thiol ester dehydrase-isomerase"/>
    <property type="match status" value="1"/>
</dbReference>
<proteinExistence type="predicted"/>
<dbReference type="Gene3D" id="3.10.129.10">
    <property type="entry name" value="Hotdog Thioesterase"/>
    <property type="match status" value="1"/>
</dbReference>
<accession>A0A0R2PXE1</accession>